<accession>A0A2N5SJ82</accession>
<comment type="caution">
    <text evidence="3">The sequence shown here is derived from an EMBL/GenBank/DDBJ whole genome shotgun (WGS) entry which is preliminary data.</text>
</comment>
<feature type="domain" description="DUF6589" evidence="2">
    <location>
        <begin position="338"/>
        <end position="688"/>
    </location>
</feature>
<reference evidence="3 4" key="1">
    <citation type="submission" date="2017-11" db="EMBL/GenBank/DDBJ databases">
        <title>De novo assembly and phasing of dikaryotic genomes from two isolates of Puccinia coronata f. sp. avenae, the causal agent of oat crown rust.</title>
        <authorList>
            <person name="Miller M.E."/>
            <person name="Zhang Y."/>
            <person name="Omidvar V."/>
            <person name="Sperschneider J."/>
            <person name="Schwessinger B."/>
            <person name="Raley C."/>
            <person name="Palmer J.M."/>
            <person name="Garnica D."/>
            <person name="Upadhyaya N."/>
            <person name="Rathjen J."/>
            <person name="Taylor J.M."/>
            <person name="Park R.F."/>
            <person name="Dodds P.N."/>
            <person name="Hirsch C.D."/>
            <person name="Kianian S.F."/>
            <person name="Figueroa M."/>
        </authorList>
    </citation>
    <scope>NUCLEOTIDE SEQUENCE [LARGE SCALE GENOMIC DNA]</scope>
    <source>
        <strain evidence="3">12SD80</strain>
    </source>
</reference>
<organism evidence="3 4">
    <name type="scientific">Puccinia coronata f. sp. avenae</name>
    <dbReference type="NCBI Taxonomy" id="200324"/>
    <lineage>
        <taxon>Eukaryota</taxon>
        <taxon>Fungi</taxon>
        <taxon>Dikarya</taxon>
        <taxon>Basidiomycota</taxon>
        <taxon>Pucciniomycotina</taxon>
        <taxon>Pucciniomycetes</taxon>
        <taxon>Pucciniales</taxon>
        <taxon>Pucciniaceae</taxon>
        <taxon>Puccinia</taxon>
    </lineage>
</organism>
<feature type="region of interest" description="Disordered" evidence="1">
    <location>
        <begin position="136"/>
        <end position="156"/>
    </location>
</feature>
<evidence type="ECO:0000313" key="3">
    <source>
        <dbReference type="EMBL" id="PLW13307.1"/>
    </source>
</evidence>
<dbReference type="Proteomes" id="UP000235392">
    <property type="component" value="Unassembled WGS sequence"/>
</dbReference>
<feature type="region of interest" description="Disordered" evidence="1">
    <location>
        <begin position="762"/>
        <end position="792"/>
    </location>
</feature>
<evidence type="ECO:0000259" key="2">
    <source>
        <dbReference type="Pfam" id="PF20231"/>
    </source>
</evidence>
<dbReference type="EMBL" id="PGCI01000856">
    <property type="protein sequence ID" value="PLW13307.1"/>
    <property type="molecule type" value="Genomic_DNA"/>
</dbReference>
<gene>
    <name evidence="3" type="ORF">PCASD_22191</name>
</gene>
<evidence type="ECO:0000313" key="4">
    <source>
        <dbReference type="Proteomes" id="UP000235392"/>
    </source>
</evidence>
<proteinExistence type="predicted"/>
<sequence>MSATSAAIRDTLKICQHLKDINMPIKEFVMLFLTGKHIELATRQRFWATSTGYESTLRLVECIRDTFEDLADSQGWILVRNNERLSRSSTGHFQSAQSVKPDFFSEAAKVKREEQIVQQEMPFLYGILMGMLRNNDEPPETDVAESDTCAGPNEPISVPTDTFEAQLLERDGITYVPNSGGRDQVSRRWHHLAATICAQLLFARNRRHNGLQLHNAICFLPCGVSERVNDYLHKLGLTSSRRTAIQALKTLSGHAAEDVKAVMSLERSPELIPFLCIDNLDIQEKVHTVSITDRSMMFHGTWGYVQLPSKALLDSLEKSERNLGAYQQAVQDVSTMQSNPSMFLPSHNDKQHYYHVMTSQFAEVMEEYVGFVSDKEGAISTKPPVLEQILPEIPTVFMLRLMDESDNSAEGIAQVLESIQRQTGLTPSKFTSRLQPMDGDLETIQNFNSLRDLRHPSSYPEHSFDNIIFQLGGAHTLRNIAQAILTEHLGDPSNKNNLGVWQSLEALGIPHDKVIQKKDFTLMLQQIEQVHKATLLHCIWVVMKTHKEKLVLKPQNKPTKMTTAEWNSTVEKWTIPTEERNSIIEECYTKFCLPQARRDVVKDAAKDAAKDVSKDVSKDATKDLSKDAAKENQPRLHNVLVCIHNFSTIIEAKNAMKAGDIGRLMNVWKMWVVMSQAIKSLKHYSAYLPSGSKDQFMAKDNFMEHQNYWLKHFFNGGGIETQIDCLKKLFSMNIFLIKSVGVFTAGINRSNTAARAVLEQPCSTGGRTDTVRPKREPTGLSDPPAGASVGQCLSDHRSNTAVRAPLELPCSTG</sequence>
<dbReference type="InterPro" id="IPR046496">
    <property type="entry name" value="DUF6589"/>
</dbReference>
<evidence type="ECO:0000256" key="1">
    <source>
        <dbReference type="SAM" id="MobiDB-lite"/>
    </source>
</evidence>
<dbReference type="AlphaFoldDB" id="A0A2N5SJ82"/>
<name>A0A2N5SJ82_9BASI</name>
<dbReference type="Pfam" id="PF20231">
    <property type="entry name" value="DUF6589"/>
    <property type="match status" value="1"/>
</dbReference>
<protein>
    <recommendedName>
        <fullName evidence="2">DUF6589 domain-containing protein</fullName>
    </recommendedName>
</protein>